<reference evidence="6 7" key="1">
    <citation type="submission" date="2021-03" db="EMBL/GenBank/DDBJ databases">
        <authorList>
            <person name="Grouzdev D.S."/>
        </authorList>
    </citation>
    <scope>NUCLEOTIDE SEQUENCE [LARGE SCALE GENOMIC DNA]</scope>
    <source>
        <strain evidence="6 7">M50-1</strain>
    </source>
</reference>
<evidence type="ECO:0000313" key="7">
    <source>
        <dbReference type="Proteomes" id="UP001193081"/>
    </source>
</evidence>
<evidence type="ECO:0000256" key="2">
    <source>
        <dbReference type="ARBA" id="ARBA00022525"/>
    </source>
</evidence>
<comment type="caution">
    <text evidence="6">The sequence shown here is derived from an EMBL/GenBank/DDBJ whole genome shotgun (WGS) entry which is preliminary data.</text>
</comment>
<evidence type="ECO:0000256" key="4">
    <source>
        <dbReference type="SAM" id="SignalP"/>
    </source>
</evidence>
<evidence type="ECO:0000259" key="5">
    <source>
        <dbReference type="Pfam" id="PF24517"/>
    </source>
</evidence>
<feature type="domain" description="Carbohydrate-binding module family 96" evidence="5">
    <location>
        <begin position="351"/>
        <end position="511"/>
    </location>
</feature>
<evidence type="ECO:0000313" key="6">
    <source>
        <dbReference type="EMBL" id="MBP1466924.1"/>
    </source>
</evidence>
<dbReference type="RefSeq" id="WP_135479154.1">
    <property type="nucleotide sequence ID" value="NZ_SIJK02000026.1"/>
</dbReference>
<keyword evidence="3 4" id="KW-0732">Signal</keyword>
<dbReference type="EMBL" id="SIJK02000026">
    <property type="protein sequence ID" value="MBP1466924.1"/>
    <property type="molecule type" value="Genomic_DNA"/>
</dbReference>
<sequence length="780" mass="84854">MNKKSLLHWFLLVMLSLQLAAPFVSYQSVWAHPADPSPGEVLLAPSPLPAQVSEAWNLSEVGLDQAHHVPDQPELISAGTQPPLLHSVHRVYLPLIINGAPRAVERRDLRNRYAKVYQYPDRSGYALAYAAPIHYLNEIDEWETIDNTLILDPHNPGTYRNAANDFIVQIATRETVLADAGSLAHASLGLRFGSLRMTLRPAQARTSEPQVRSSSLTFADLLADTSITYEALSNGVTVLADLHTQESRQRPLSFELQVPDGQVSLVDGAVQIGNTDARLDLHPIATTGQDQIGIVTTTITHVGEDRYQLVFQLDPEWLQTLAPDLPITLRLVGELVRDAASLAAINDQGVVEDAFVQQRFPTVPTWDQARLYVGYDPPNGPNGTNWKAVTRTYIQFGFPALPPGSVINSASANLYQYFSQAGTYQTRVSRVVDEWVSSKNALTWNNQRNVTEEQCCTTVDGSAGYKAWNITNYARAWQTGTPNFGMLIQSSNEAATGGSIFWSANSVATNPRPFLRIDYSENPVLQVVGGIQLTPGSTVARGTDVTASFVVRNDGGGNYNGVIRANTGGAPTFAEISASIGQLGGTFAYNNTVRFDANGSFNVCAEFFNGVWNRLPPDNGGPCRTLNLVDPAQLQLEGALSITPNDLSSDGGNARAQFTVLNTDGALPAEGRLRALVRGSSVSFMETSQIRLNPGERYTYDMTSFFATPGVYEVEAQRFDQNSGQWVALIGNGSGYVRVQNPTPPPLEPLKGTPTVSAVCGDPVNTATGNYFYDFPDLRE</sequence>
<proteinExistence type="predicted"/>
<gene>
    <name evidence="6" type="ORF">EYB53_014510</name>
</gene>
<keyword evidence="2" id="KW-0964">Secreted</keyword>
<dbReference type="Pfam" id="PF24517">
    <property type="entry name" value="CBM96"/>
    <property type="match status" value="1"/>
</dbReference>
<name>A0ABS4DBV0_9CHLR</name>
<accession>A0ABS4DBV0</accession>
<dbReference type="Proteomes" id="UP001193081">
    <property type="component" value="Unassembled WGS sequence"/>
</dbReference>
<keyword evidence="7" id="KW-1185">Reference proteome</keyword>
<protein>
    <submittedName>
        <fullName evidence="6">DNRLRE domain-containing protein</fullName>
    </submittedName>
</protein>
<evidence type="ECO:0000256" key="1">
    <source>
        <dbReference type="ARBA" id="ARBA00004613"/>
    </source>
</evidence>
<feature type="signal peptide" evidence="4">
    <location>
        <begin position="1"/>
        <end position="20"/>
    </location>
</feature>
<evidence type="ECO:0000256" key="3">
    <source>
        <dbReference type="ARBA" id="ARBA00022729"/>
    </source>
</evidence>
<organism evidence="6 7">
    <name type="scientific">Candidatus Chloroploca mongolica</name>
    <dbReference type="NCBI Taxonomy" id="2528176"/>
    <lineage>
        <taxon>Bacteria</taxon>
        <taxon>Bacillati</taxon>
        <taxon>Chloroflexota</taxon>
        <taxon>Chloroflexia</taxon>
        <taxon>Chloroflexales</taxon>
        <taxon>Chloroflexineae</taxon>
        <taxon>Oscillochloridaceae</taxon>
        <taxon>Candidatus Chloroploca</taxon>
    </lineage>
</organism>
<feature type="chain" id="PRO_5045284593" evidence="4">
    <location>
        <begin position="21"/>
        <end position="780"/>
    </location>
</feature>
<dbReference type="NCBIfam" id="NF033679">
    <property type="entry name" value="DNRLRE_dom"/>
    <property type="match status" value="1"/>
</dbReference>
<feature type="non-terminal residue" evidence="6">
    <location>
        <position position="780"/>
    </location>
</feature>
<comment type="subcellular location">
    <subcellularLocation>
        <location evidence="1">Secreted</location>
    </subcellularLocation>
</comment>
<dbReference type="InterPro" id="IPR055372">
    <property type="entry name" value="CBM96"/>
</dbReference>